<evidence type="ECO:0000313" key="2">
    <source>
        <dbReference type="EMBL" id="TDW20075.1"/>
    </source>
</evidence>
<evidence type="ECO:0000313" key="3">
    <source>
        <dbReference type="Proteomes" id="UP000294743"/>
    </source>
</evidence>
<gene>
    <name evidence="2" type="ORF">EDD63_11533</name>
</gene>
<dbReference type="EMBL" id="SODD01000015">
    <property type="protein sequence ID" value="TDW20075.1"/>
    <property type="molecule type" value="Genomic_DNA"/>
</dbReference>
<organism evidence="2 3">
    <name type="scientific">Breznakia blatticola</name>
    <dbReference type="NCBI Taxonomy" id="1754012"/>
    <lineage>
        <taxon>Bacteria</taxon>
        <taxon>Bacillati</taxon>
        <taxon>Bacillota</taxon>
        <taxon>Erysipelotrichia</taxon>
        <taxon>Erysipelotrichales</taxon>
        <taxon>Erysipelotrichaceae</taxon>
        <taxon>Breznakia</taxon>
    </lineage>
</organism>
<name>A0A4R7ZR37_9FIRM</name>
<reference evidence="2 3" key="1">
    <citation type="submission" date="2019-03" db="EMBL/GenBank/DDBJ databases">
        <title>Genomic Encyclopedia of Type Strains, Phase IV (KMG-IV): sequencing the most valuable type-strain genomes for metagenomic binning, comparative biology and taxonomic classification.</title>
        <authorList>
            <person name="Goeker M."/>
        </authorList>
    </citation>
    <scope>NUCLEOTIDE SEQUENCE [LARGE SCALE GENOMIC DNA]</scope>
    <source>
        <strain evidence="2 3">DSM 28867</strain>
    </source>
</reference>
<dbReference type="PROSITE" id="PS51257">
    <property type="entry name" value="PROKAR_LIPOPROTEIN"/>
    <property type="match status" value="1"/>
</dbReference>
<keyword evidence="3" id="KW-1185">Reference proteome</keyword>
<comment type="caution">
    <text evidence="2">The sequence shown here is derived from an EMBL/GenBank/DDBJ whole genome shotgun (WGS) entry which is preliminary data.</text>
</comment>
<sequence>MSISIKKTSKLYCLVCLLLIITSCTSKNGVNESGEKTLNDIKPIVDIEILNAASKLDFSDTISQEYELVNPTEGALFVPKRITDSKKVVGVSYKRNSEHTYQDSLLVYDLEIKEYIEIEK</sequence>
<protein>
    <submittedName>
        <fullName evidence="2">Uncharacterized protein</fullName>
    </submittedName>
</protein>
<accession>A0A4R7ZR37</accession>
<proteinExistence type="predicted"/>
<feature type="chain" id="PRO_5039092839" evidence="1">
    <location>
        <begin position="29"/>
        <end position="120"/>
    </location>
</feature>
<evidence type="ECO:0000256" key="1">
    <source>
        <dbReference type="SAM" id="SignalP"/>
    </source>
</evidence>
<dbReference type="Proteomes" id="UP000294743">
    <property type="component" value="Unassembled WGS sequence"/>
</dbReference>
<feature type="signal peptide" evidence="1">
    <location>
        <begin position="1"/>
        <end position="28"/>
    </location>
</feature>
<dbReference type="AlphaFoldDB" id="A0A4R7ZR37"/>
<keyword evidence="1" id="KW-0732">Signal</keyword>